<dbReference type="GeneID" id="100374730"/>
<evidence type="ECO:0000256" key="1">
    <source>
        <dbReference type="SAM" id="Phobius"/>
    </source>
</evidence>
<reference evidence="3" key="1">
    <citation type="submission" date="2025-08" db="UniProtKB">
        <authorList>
            <consortium name="RefSeq"/>
        </authorList>
    </citation>
    <scope>IDENTIFICATION</scope>
    <source>
        <tissue evidence="3">Testes</tissue>
    </source>
</reference>
<name>A0ABM0GRX5_SACKO</name>
<keyword evidence="2" id="KW-1185">Reference proteome</keyword>
<dbReference type="Proteomes" id="UP000694865">
    <property type="component" value="Unplaced"/>
</dbReference>
<keyword evidence="1" id="KW-0472">Membrane</keyword>
<keyword evidence="1" id="KW-0812">Transmembrane</keyword>
<protein>
    <submittedName>
        <fullName evidence="3">Uncharacterized protein LOC100374730</fullName>
    </submittedName>
</protein>
<evidence type="ECO:0000313" key="2">
    <source>
        <dbReference type="Proteomes" id="UP000694865"/>
    </source>
</evidence>
<proteinExistence type="predicted"/>
<gene>
    <name evidence="3" type="primary">LOC100374730</name>
</gene>
<dbReference type="RefSeq" id="XP_002736000.1">
    <property type="nucleotide sequence ID" value="XM_002735954.2"/>
</dbReference>
<feature type="transmembrane region" description="Helical" evidence="1">
    <location>
        <begin position="224"/>
        <end position="242"/>
    </location>
</feature>
<organism evidence="2 3">
    <name type="scientific">Saccoglossus kowalevskii</name>
    <name type="common">Acorn worm</name>
    <dbReference type="NCBI Taxonomy" id="10224"/>
    <lineage>
        <taxon>Eukaryota</taxon>
        <taxon>Metazoa</taxon>
        <taxon>Hemichordata</taxon>
        <taxon>Enteropneusta</taxon>
        <taxon>Harrimaniidae</taxon>
        <taxon>Saccoglossus</taxon>
    </lineage>
</organism>
<accession>A0ABM0GRX5</accession>
<evidence type="ECO:0000313" key="3">
    <source>
        <dbReference type="RefSeq" id="XP_002736000.1"/>
    </source>
</evidence>
<keyword evidence="1" id="KW-1133">Transmembrane helix</keyword>
<sequence length="246" mass="27705">MATSGFSMRSMAKGMRSVLNIYNMDMSNPASAQVILKAVTTMNEDIQLVETQMNDLVVEGNIQDDATLVLHKHNFIGATSIIKESLCQLGNIVRLAATLTNVPKETNDCMYSMVDSVKRQFNYGFDQAKESFSALRQRVNTTPRLQESQLIQKILEEIGDNIEFARANDEVEERLNCLDNVRQGQEALNNAVDEVMCNDCPEGERQQLRQIQHEMNVGTKMWDMVFYIGHVMVFILTLGASVNRAS</sequence>